<sequence>MTALFGTVSEPRKQAHHVIADLALRWLVTGLSLLSGTGFLVLIDRRSWISVLSHGWHVAMAVAMAVMAWPQGLQLPVQLPEAFFLVGGLWFVMTAVVAARRLAQRLLCGYGAATMFAMTWMYAVHGQLGPGHVSVPEQHHGHHHMVPGEEMTATDVHAAGDWPSWIDAGNGIWTAVFVCAALAWGYWFVTQRGARRRRRVWRLSLGTAVQAMMAAAMAIMFGTTLLQG</sequence>
<feature type="transmembrane region" description="Helical" evidence="1">
    <location>
        <begin position="106"/>
        <end position="124"/>
    </location>
</feature>
<dbReference type="Proteomes" id="UP000193317">
    <property type="component" value="Unassembled WGS sequence"/>
</dbReference>
<protein>
    <recommendedName>
        <fullName evidence="4">DUF5134 domain-containing protein</fullName>
    </recommendedName>
</protein>
<evidence type="ECO:0000256" key="1">
    <source>
        <dbReference type="SAM" id="Phobius"/>
    </source>
</evidence>
<keyword evidence="1" id="KW-0812">Transmembrane</keyword>
<evidence type="ECO:0000313" key="3">
    <source>
        <dbReference type="Proteomes" id="UP000193317"/>
    </source>
</evidence>
<dbReference type="EMBL" id="LQPW01000158">
    <property type="protein sequence ID" value="ORW91112.1"/>
    <property type="molecule type" value="Genomic_DNA"/>
</dbReference>
<proteinExistence type="predicted"/>
<dbReference type="AlphaFoldDB" id="A0A1X2DSJ8"/>
<reference evidence="2 3" key="1">
    <citation type="submission" date="2016-01" db="EMBL/GenBank/DDBJ databases">
        <title>The new phylogeny of the genus Mycobacterium.</title>
        <authorList>
            <person name="Tarcisio F."/>
            <person name="Conor M."/>
            <person name="Antonella G."/>
            <person name="Elisabetta G."/>
            <person name="Giulia F.S."/>
            <person name="Sara T."/>
            <person name="Anna F."/>
            <person name="Clotilde B."/>
            <person name="Roberto B."/>
            <person name="Veronica D.S."/>
            <person name="Fabio R."/>
            <person name="Monica P."/>
            <person name="Olivier J."/>
            <person name="Enrico T."/>
            <person name="Nicola S."/>
        </authorList>
    </citation>
    <scope>NUCLEOTIDE SEQUENCE [LARGE SCALE GENOMIC DNA]</scope>
    <source>
        <strain evidence="2 3">DSM 44166</strain>
    </source>
</reference>
<feature type="transmembrane region" description="Helical" evidence="1">
    <location>
        <begin position="201"/>
        <end position="226"/>
    </location>
</feature>
<gene>
    <name evidence="2" type="ORF">AWC27_10400</name>
</gene>
<name>A0A1X2DSJ8_MYCSZ</name>
<accession>A0A1X2DSJ8</accession>
<dbReference type="Pfam" id="PF17197">
    <property type="entry name" value="DUF5134"/>
    <property type="match status" value="1"/>
</dbReference>
<feature type="transmembrane region" description="Helical" evidence="1">
    <location>
        <begin position="49"/>
        <end position="70"/>
    </location>
</feature>
<feature type="transmembrane region" description="Helical" evidence="1">
    <location>
        <begin position="171"/>
        <end position="189"/>
    </location>
</feature>
<evidence type="ECO:0000313" key="2">
    <source>
        <dbReference type="EMBL" id="ORW91112.1"/>
    </source>
</evidence>
<dbReference type="RefSeq" id="WP_169726853.1">
    <property type="nucleotide sequence ID" value="NZ_JACKRU010000230.1"/>
</dbReference>
<evidence type="ECO:0008006" key="4">
    <source>
        <dbReference type="Google" id="ProtNLM"/>
    </source>
</evidence>
<feature type="transmembrane region" description="Helical" evidence="1">
    <location>
        <begin position="82"/>
        <end position="99"/>
    </location>
</feature>
<organism evidence="2 3">
    <name type="scientific">Mycobacterium szulgai</name>
    <dbReference type="NCBI Taxonomy" id="1787"/>
    <lineage>
        <taxon>Bacteria</taxon>
        <taxon>Bacillati</taxon>
        <taxon>Actinomycetota</taxon>
        <taxon>Actinomycetes</taxon>
        <taxon>Mycobacteriales</taxon>
        <taxon>Mycobacteriaceae</taxon>
        <taxon>Mycobacterium</taxon>
    </lineage>
</organism>
<comment type="caution">
    <text evidence="2">The sequence shown here is derived from an EMBL/GenBank/DDBJ whole genome shotgun (WGS) entry which is preliminary data.</text>
</comment>
<keyword evidence="1" id="KW-1133">Transmembrane helix</keyword>
<dbReference type="InterPro" id="IPR033458">
    <property type="entry name" value="DUF5134"/>
</dbReference>
<keyword evidence="1" id="KW-0472">Membrane</keyword>
<feature type="transmembrane region" description="Helical" evidence="1">
    <location>
        <begin position="23"/>
        <end position="42"/>
    </location>
</feature>
<keyword evidence="3" id="KW-1185">Reference proteome</keyword>